<proteinExistence type="predicted"/>
<dbReference type="PANTHER" id="PTHR22550:SF5">
    <property type="entry name" value="LEUCINE ZIPPER PROTEIN 4"/>
    <property type="match status" value="1"/>
</dbReference>
<organism evidence="7 8">
    <name type="scientific">Algicella marina</name>
    <dbReference type="NCBI Taxonomy" id="2683284"/>
    <lineage>
        <taxon>Bacteria</taxon>
        <taxon>Pseudomonadati</taxon>
        <taxon>Pseudomonadota</taxon>
        <taxon>Alphaproteobacteria</taxon>
        <taxon>Rhodobacterales</taxon>
        <taxon>Paracoccaceae</taxon>
        <taxon>Algicella</taxon>
    </lineage>
</organism>
<dbReference type="InterPro" id="IPR050768">
    <property type="entry name" value="UPF0353/GerABKA_families"/>
</dbReference>
<keyword evidence="4 5" id="KW-0472">Membrane</keyword>
<dbReference type="Proteomes" id="UP000464495">
    <property type="component" value="Chromosome"/>
</dbReference>
<evidence type="ECO:0000259" key="6">
    <source>
        <dbReference type="PROSITE" id="PS50234"/>
    </source>
</evidence>
<name>A0A6P1T0V0_9RHOB</name>
<keyword evidence="3 5" id="KW-1133">Transmembrane helix</keyword>
<feature type="transmembrane region" description="Helical" evidence="5">
    <location>
        <begin position="294"/>
        <end position="312"/>
    </location>
</feature>
<dbReference type="Pfam" id="PF00092">
    <property type="entry name" value="VWA"/>
    <property type="match status" value="1"/>
</dbReference>
<evidence type="ECO:0000313" key="7">
    <source>
        <dbReference type="EMBL" id="QHQ35361.1"/>
    </source>
</evidence>
<evidence type="ECO:0000256" key="4">
    <source>
        <dbReference type="ARBA" id="ARBA00023136"/>
    </source>
</evidence>
<accession>A0A6P1T0V0</accession>
<dbReference type="InterPro" id="IPR036465">
    <property type="entry name" value="vWFA_dom_sf"/>
</dbReference>
<dbReference type="PANTHER" id="PTHR22550">
    <property type="entry name" value="SPORE GERMINATION PROTEIN"/>
    <property type="match status" value="1"/>
</dbReference>
<keyword evidence="2 5" id="KW-0812">Transmembrane</keyword>
<evidence type="ECO:0000256" key="1">
    <source>
        <dbReference type="ARBA" id="ARBA00022475"/>
    </source>
</evidence>
<dbReference type="RefSeq" id="WP_161861923.1">
    <property type="nucleotide sequence ID" value="NZ_CP046620.1"/>
</dbReference>
<dbReference type="EMBL" id="CP046620">
    <property type="protein sequence ID" value="QHQ35361.1"/>
    <property type="molecule type" value="Genomic_DNA"/>
</dbReference>
<feature type="domain" description="VWFA" evidence="6">
    <location>
        <begin position="88"/>
        <end position="278"/>
    </location>
</feature>
<dbReference type="SUPFAM" id="SSF53300">
    <property type="entry name" value="vWA-like"/>
    <property type="match status" value="1"/>
</dbReference>
<sequence>MSFAAPWAALLLPLPFLLYRLLPETKEAAGAVVLPPAIAAAFLPRDTAPSRRHARGIVLFMAWVALVAALTGPREERTLSVVPASGRDIMLVLDLSGSMEREDFDLDGAQVSRLAAVQSVGSRFVRGRAGDRVGLVVFGDRAYVAAALTHDVTAVAQVIETAQIGVSGKATAIADGLGLAIRRLRERDAESRVIVLLSDGQDTTGAVDPVAAAVTAETLGVKIYTIALGPADLETVPGARDAVDSETLRRIAHVADGETFRVRTTDDLMAVTDAIDRLEPSLADAPPIRAWHNYWPWLAGVGFALIAALLALQGREATK</sequence>
<keyword evidence="8" id="KW-1185">Reference proteome</keyword>
<protein>
    <submittedName>
        <fullName evidence="7">VWA domain-containing protein</fullName>
    </submittedName>
</protein>
<dbReference type="Gene3D" id="3.40.50.410">
    <property type="entry name" value="von Willebrand factor, type A domain"/>
    <property type="match status" value="1"/>
</dbReference>
<gene>
    <name evidence="7" type="ORF">GO499_09215</name>
</gene>
<dbReference type="KEGG" id="amaq:GO499_09215"/>
<evidence type="ECO:0000256" key="2">
    <source>
        <dbReference type="ARBA" id="ARBA00022692"/>
    </source>
</evidence>
<dbReference type="SMART" id="SM00327">
    <property type="entry name" value="VWA"/>
    <property type="match status" value="1"/>
</dbReference>
<keyword evidence="1" id="KW-1003">Cell membrane</keyword>
<evidence type="ECO:0000256" key="5">
    <source>
        <dbReference type="SAM" id="Phobius"/>
    </source>
</evidence>
<reference evidence="7 8" key="1">
    <citation type="submission" date="2019-12" db="EMBL/GenBank/DDBJ databases">
        <title>Complete genome sequence of Algicella marina strain 9Alg 56(T) isolated from the red alga Tichocarpus crinitus.</title>
        <authorList>
            <person name="Kim S.-G."/>
            <person name="Nedashkovskaya O.I."/>
        </authorList>
    </citation>
    <scope>NUCLEOTIDE SEQUENCE [LARGE SCALE GENOMIC DNA]</scope>
    <source>
        <strain evidence="7 8">9Alg 56</strain>
    </source>
</reference>
<dbReference type="InterPro" id="IPR002035">
    <property type="entry name" value="VWF_A"/>
</dbReference>
<evidence type="ECO:0000256" key="3">
    <source>
        <dbReference type="ARBA" id="ARBA00022989"/>
    </source>
</evidence>
<dbReference type="AlphaFoldDB" id="A0A6P1T0V0"/>
<evidence type="ECO:0000313" key="8">
    <source>
        <dbReference type="Proteomes" id="UP000464495"/>
    </source>
</evidence>
<dbReference type="PROSITE" id="PS50234">
    <property type="entry name" value="VWFA"/>
    <property type="match status" value="1"/>
</dbReference>